<dbReference type="EMBL" id="CAJOBF010007583">
    <property type="protein sequence ID" value="CAF4236261.1"/>
    <property type="molecule type" value="Genomic_DNA"/>
</dbReference>
<dbReference type="PANTHER" id="PTHR45749">
    <property type="match status" value="1"/>
</dbReference>
<proteinExistence type="predicted"/>
<evidence type="ECO:0000259" key="1">
    <source>
        <dbReference type="Pfam" id="PF14291"/>
    </source>
</evidence>
<gene>
    <name evidence="3" type="ORF">UXM345_LOCUS29926</name>
    <name evidence="2" type="ORF">XDN619_LOCUS14830</name>
</gene>
<dbReference type="Proteomes" id="UP000663842">
    <property type="component" value="Unassembled WGS sequence"/>
</dbReference>
<sequence length="174" mass="19959">LNCLISLNLSQFLKVRATDVPEFSSWLQRTKYKWISHEIINELLEMIASEIIRVITAKIKKVKYFSIMLDETSDISVSEQVSLCVRSVDRETFQIEEYFLGFYVTDKTDSKTLFKGVCDMLTRLDLPINDLRGQCFYGASNVSGVYNGLQAKIRGIESRALFVHCQGHLLNFVT</sequence>
<evidence type="ECO:0000313" key="2">
    <source>
        <dbReference type="EMBL" id="CAF2081407.1"/>
    </source>
</evidence>
<comment type="caution">
    <text evidence="2">The sequence shown here is derived from an EMBL/GenBank/DDBJ whole genome shotgun (WGS) entry which is preliminary data.</text>
</comment>
<dbReference type="EMBL" id="CAJNRG010005944">
    <property type="protein sequence ID" value="CAF2081407.1"/>
    <property type="molecule type" value="Genomic_DNA"/>
</dbReference>
<protein>
    <recommendedName>
        <fullName evidence="1">DUF4371 domain-containing protein</fullName>
    </recommendedName>
</protein>
<feature type="non-terminal residue" evidence="2">
    <location>
        <position position="1"/>
    </location>
</feature>
<dbReference type="Proteomes" id="UP000663887">
    <property type="component" value="Unassembled WGS sequence"/>
</dbReference>
<evidence type="ECO:0000313" key="3">
    <source>
        <dbReference type="EMBL" id="CAF4236261.1"/>
    </source>
</evidence>
<dbReference type="AlphaFoldDB" id="A0A816SAG9"/>
<organism evidence="2 4">
    <name type="scientific">Rotaria magnacalcarata</name>
    <dbReference type="NCBI Taxonomy" id="392030"/>
    <lineage>
        <taxon>Eukaryota</taxon>
        <taxon>Metazoa</taxon>
        <taxon>Spiralia</taxon>
        <taxon>Gnathifera</taxon>
        <taxon>Rotifera</taxon>
        <taxon>Eurotatoria</taxon>
        <taxon>Bdelloidea</taxon>
        <taxon>Philodinida</taxon>
        <taxon>Philodinidae</taxon>
        <taxon>Rotaria</taxon>
    </lineage>
</organism>
<reference evidence="2" key="1">
    <citation type="submission" date="2021-02" db="EMBL/GenBank/DDBJ databases">
        <authorList>
            <person name="Nowell W R."/>
        </authorList>
    </citation>
    <scope>NUCLEOTIDE SEQUENCE</scope>
</reference>
<evidence type="ECO:0000313" key="4">
    <source>
        <dbReference type="Proteomes" id="UP000663887"/>
    </source>
</evidence>
<accession>A0A816SAG9</accession>
<feature type="domain" description="DUF4371" evidence="1">
    <location>
        <begin position="36"/>
        <end position="148"/>
    </location>
</feature>
<dbReference type="InterPro" id="IPR025398">
    <property type="entry name" value="DUF4371"/>
</dbReference>
<dbReference type="Pfam" id="PF14291">
    <property type="entry name" value="DUF4371"/>
    <property type="match status" value="1"/>
</dbReference>
<name>A0A816SAG9_9BILA</name>
<dbReference type="PANTHER" id="PTHR45749:SF21">
    <property type="entry name" value="DUF4371 DOMAIN-CONTAINING PROTEIN"/>
    <property type="match status" value="1"/>
</dbReference>